<evidence type="ECO:0000256" key="7">
    <source>
        <dbReference type="ARBA" id="ARBA00023242"/>
    </source>
</evidence>
<keyword evidence="4 8" id="KW-0805">Transcription regulation</keyword>
<feature type="coiled-coil region" evidence="9">
    <location>
        <begin position="187"/>
        <end position="214"/>
    </location>
</feature>
<keyword evidence="7 8" id="KW-0539">Nucleus</keyword>
<evidence type="ECO:0000256" key="1">
    <source>
        <dbReference type="ARBA" id="ARBA00004123"/>
    </source>
</evidence>
<comment type="caution">
    <text evidence="11">The sequence shown here is derived from an EMBL/GenBank/DDBJ whole genome shotgun (WGS) entry which is preliminary data.</text>
</comment>
<dbReference type="PANTHER" id="PTHR13381">
    <property type="entry name" value="RNA POLYMERASE II HOLOENZYME COMPONENT SRB7"/>
    <property type="match status" value="1"/>
</dbReference>
<dbReference type="Gene3D" id="6.10.280.10">
    <property type="entry name" value="Mediator complex, subunit Med21"/>
    <property type="match status" value="1"/>
</dbReference>
<dbReference type="GO" id="GO:0016592">
    <property type="term" value="C:mediator complex"/>
    <property type="evidence" value="ECO:0007669"/>
    <property type="project" value="UniProtKB-UniRule"/>
</dbReference>
<dbReference type="InterPro" id="IPR021384">
    <property type="entry name" value="Mediator_Med21"/>
</dbReference>
<proteinExistence type="inferred from homology"/>
<dbReference type="GO" id="GO:0006357">
    <property type="term" value="P:regulation of transcription by RNA polymerase II"/>
    <property type="evidence" value="ECO:0007669"/>
    <property type="project" value="TreeGrafter"/>
</dbReference>
<dbReference type="Pfam" id="PF11221">
    <property type="entry name" value="Med21"/>
    <property type="match status" value="1"/>
</dbReference>
<evidence type="ECO:0000256" key="6">
    <source>
        <dbReference type="ARBA" id="ARBA00023163"/>
    </source>
</evidence>
<reference evidence="11 12" key="1">
    <citation type="submission" date="2016-04" db="EMBL/GenBank/DDBJ databases">
        <title>Evolutionary innovation and constraint leading to complex multicellularity in the Ascomycota.</title>
        <authorList>
            <person name="Cisse O."/>
            <person name="Nguyen A."/>
            <person name="Hewitt D.A."/>
            <person name="Jedd G."/>
            <person name="Stajich J.E."/>
        </authorList>
    </citation>
    <scope>NUCLEOTIDE SEQUENCE [LARGE SCALE GENOMIC DNA]</scope>
    <source>
        <strain evidence="11 12">DAH-3</strain>
    </source>
</reference>
<keyword evidence="6 8" id="KW-0804">Transcription</keyword>
<evidence type="ECO:0000256" key="3">
    <source>
        <dbReference type="ARBA" id="ARBA00019691"/>
    </source>
</evidence>
<evidence type="ECO:0000256" key="5">
    <source>
        <dbReference type="ARBA" id="ARBA00023159"/>
    </source>
</evidence>
<comment type="subcellular location">
    <subcellularLocation>
        <location evidence="1 8">Nucleus</location>
    </subcellularLocation>
</comment>
<sequence length="238" mass="26586">MVQDNCIISQISSCYPTNELTRNKIAYAIRVAILDSHDPHAEHNAEQAAAPQQLIAKPPSAVKDGKTSSGRLINAPMFISDGGLFRIGRLFSGVSPPPKLYCMDRITQLQDALDQLAIRFYSTLNHLNTQHDFVPFPGQTKATDPHLQVSSAEEFDASKRELAKDIVSKAREIDLLIESLPGITATENEQMERIRNLQVELDKVQQEQKQVFSERDILRTRLDELITSFASQKGSAQD</sequence>
<protein>
    <recommendedName>
        <fullName evidence="3 8">Mediator of RNA polymerase II transcription subunit 21</fullName>
    </recommendedName>
</protein>
<evidence type="ECO:0000256" key="2">
    <source>
        <dbReference type="ARBA" id="ARBA00005770"/>
    </source>
</evidence>
<organism evidence="11 12">
    <name type="scientific">Neolecta irregularis (strain DAH-3)</name>
    <dbReference type="NCBI Taxonomy" id="1198029"/>
    <lineage>
        <taxon>Eukaryota</taxon>
        <taxon>Fungi</taxon>
        <taxon>Dikarya</taxon>
        <taxon>Ascomycota</taxon>
        <taxon>Taphrinomycotina</taxon>
        <taxon>Neolectales</taxon>
        <taxon>Neolectaceae</taxon>
        <taxon>Neolecta</taxon>
    </lineage>
</organism>
<keyword evidence="5 8" id="KW-0010">Activator</keyword>
<dbReference type="PANTHER" id="PTHR13381:SF0">
    <property type="entry name" value="MEDIATOR OF RNA POLYMERASE II TRANSCRIPTION SUBUNIT 21"/>
    <property type="match status" value="1"/>
</dbReference>
<dbReference type="GO" id="GO:0003712">
    <property type="term" value="F:transcription coregulator activity"/>
    <property type="evidence" value="ECO:0007669"/>
    <property type="project" value="TreeGrafter"/>
</dbReference>
<dbReference type="STRING" id="1198029.A0A1U7LNN3"/>
<keyword evidence="9" id="KW-0175">Coiled coil</keyword>
<evidence type="ECO:0000256" key="10">
    <source>
        <dbReference type="SAM" id="MobiDB-lite"/>
    </source>
</evidence>
<evidence type="ECO:0000313" key="12">
    <source>
        <dbReference type="Proteomes" id="UP000186594"/>
    </source>
</evidence>
<dbReference type="SUPFAM" id="SSF140718">
    <property type="entry name" value="Mediator hinge subcomplex-like"/>
    <property type="match status" value="1"/>
</dbReference>
<dbReference type="InterPro" id="IPR037212">
    <property type="entry name" value="Med7/Med21-like"/>
</dbReference>
<feature type="region of interest" description="Disordered" evidence="10">
    <location>
        <begin position="40"/>
        <end position="67"/>
    </location>
</feature>
<name>A0A1U7LNN3_NEOID</name>
<keyword evidence="12" id="KW-1185">Reference proteome</keyword>
<comment type="function">
    <text evidence="8">Component of the Mediator complex, a coactivator involved in the regulated transcription of nearly all RNA polymerase II-dependent genes. Mediator functions as a bridge to convey information from gene-specific regulatory proteins to the basal RNA polymerase II transcription machinery. Mediator is recruited to promoters by direct interactions with regulatory proteins and serves as a scaffold for the assembly of a functional preinitiation complex with RNA polymerase II and the general transcription factors.</text>
</comment>
<gene>
    <name evidence="11" type="ORF">NEOLI_001060</name>
</gene>
<dbReference type="AlphaFoldDB" id="A0A1U7LNN3"/>
<evidence type="ECO:0000256" key="8">
    <source>
        <dbReference type="RuleBase" id="RU366036"/>
    </source>
</evidence>
<comment type="similarity">
    <text evidence="2 8">Belongs to the Mediator complex subunit 21 family.</text>
</comment>
<evidence type="ECO:0000313" key="11">
    <source>
        <dbReference type="EMBL" id="OLL24265.1"/>
    </source>
</evidence>
<dbReference type="OrthoDB" id="526653at2759"/>
<evidence type="ECO:0000256" key="4">
    <source>
        <dbReference type="ARBA" id="ARBA00023015"/>
    </source>
</evidence>
<accession>A0A1U7LNN3</accession>
<dbReference type="EMBL" id="LXFE01000904">
    <property type="protein sequence ID" value="OLL24265.1"/>
    <property type="molecule type" value="Genomic_DNA"/>
</dbReference>
<dbReference type="Proteomes" id="UP000186594">
    <property type="component" value="Unassembled WGS sequence"/>
</dbReference>
<evidence type="ECO:0000256" key="9">
    <source>
        <dbReference type="SAM" id="Coils"/>
    </source>
</evidence>
<comment type="subunit">
    <text evidence="8">Component of the Mediator complex.</text>
</comment>